<dbReference type="Gene3D" id="1.25.40.10">
    <property type="entry name" value="Tetratricopeptide repeat domain"/>
    <property type="match status" value="1"/>
</dbReference>
<sequence length="923" mass="102383">MSKSLTFIQTNASNPKTWVVIGVTVAGIVILAETRKRRIKALREEHFGAFLDRFELLPFPPPPPPAAKQTLSGLTFSISDAFDIKDYITGFGSPQWKKTHEAAEKTAVVVTTLLRNGATCVAKTVMDEMGFGITGENMHYGTPINPLMPSNVPGGCSSGSAVSVAAELVDFALGIDTTGGVRVPASFCGILAFRPSQGTVSSVGVLPNSQSLETAGWFARDPSVLCQVGHALLNLSAVTHKRQRSLIFADDLFELSDVPKQKSVHVVRKAIENLPGYQAPKHMNVGQYVASNVPSLAEFCEKPGKSEDSASTLKALASVMLSIQRHEFKTNHEEWSQTCKSFLGPRFSNDVVAALKSRNENIKSLYRVKTEMRATIQSLLKEDGILVIPTVADPPPKLNTKNKNAMNEFLDRNYALASIASMSGCCQVTIPLGKHGDSPISVSFLAYYGGDKFLLDTILDVYASLQDQADIAASLAPVTDSNGIEPSEVMKEKGNAAYKGRQWNKAVSCYTEAIKLNGANATYFCNRAAAYLELGRFQQAEEDCTEAILIDKKNVKAYLRRGTARESLIRYKESAADFKHALVLEPQNKTAKIAEKRLRKLMKKIRTIQNNMVDYLRLLRCFSFTASRDWLFRQSFANAGLRSVTTNLSHTNSIASTTSMHCWIPKSPNRSKPNLLLVHGFGANAMWQYGEHLRSFTGRFNVYVPDLLFFGLSSTSEPNRTESFQAQCLSRLMEAHGVHTMNIVGISYGGFVGYSLAAQFPEKVEKLVLCCAGVCLEEKDMEDGLFKVPNLEEATEILIPQTPEKLKELIIFSFVKPIRGVPSFFLWDFIDVMCTEFVEEKRDLIKSILKERRLSDLPRIKQKTLIIWGEEDQIFPLELGYRLKRYIGENAEMVVIKKAGHAVNLEKSKEFLKHLKSFLIDSL</sequence>
<evidence type="ECO:0000256" key="1">
    <source>
        <dbReference type="PROSITE-ProRule" id="PRU00339"/>
    </source>
</evidence>
<name>A0ABQ7KUH1_BRACM</name>
<dbReference type="InterPro" id="IPR023631">
    <property type="entry name" value="Amidase_dom"/>
</dbReference>
<proteinExistence type="predicted"/>
<evidence type="ECO:0000259" key="3">
    <source>
        <dbReference type="Pfam" id="PF01425"/>
    </source>
</evidence>
<dbReference type="InterPro" id="IPR029058">
    <property type="entry name" value="AB_hydrolase_fold"/>
</dbReference>
<accession>A0ABQ7KUH1</accession>
<feature type="domain" description="AB hydrolase-1" evidence="2">
    <location>
        <begin position="853"/>
        <end position="907"/>
    </location>
</feature>
<organism evidence="4 5">
    <name type="scientific">Brassica rapa subsp. trilocularis</name>
    <dbReference type="NCBI Taxonomy" id="1813537"/>
    <lineage>
        <taxon>Eukaryota</taxon>
        <taxon>Viridiplantae</taxon>
        <taxon>Streptophyta</taxon>
        <taxon>Embryophyta</taxon>
        <taxon>Tracheophyta</taxon>
        <taxon>Spermatophyta</taxon>
        <taxon>Magnoliopsida</taxon>
        <taxon>eudicotyledons</taxon>
        <taxon>Gunneridae</taxon>
        <taxon>Pentapetalae</taxon>
        <taxon>rosids</taxon>
        <taxon>malvids</taxon>
        <taxon>Brassicales</taxon>
        <taxon>Brassicaceae</taxon>
        <taxon>Brassiceae</taxon>
        <taxon>Brassica</taxon>
    </lineage>
</organism>
<feature type="domain" description="Amidase" evidence="3">
    <location>
        <begin position="68"/>
        <end position="455"/>
    </location>
</feature>
<protein>
    <recommendedName>
        <fullName evidence="6">Amidase domain-containing protein</fullName>
    </recommendedName>
</protein>
<dbReference type="InterPro" id="IPR000073">
    <property type="entry name" value="AB_hydrolase_1"/>
</dbReference>
<keyword evidence="5" id="KW-1185">Reference proteome</keyword>
<dbReference type="Gene3D" id="3.40.50.1820">
    <property type="entry name" value="alpha/beta hydrolase"/>
    <property type="match status" value="1"/>
</dbReference>
<evidence type="ECO:0008006" key="6">
    <source>
        <dbReference type="Google" id="ProtNLM"/>
    </source>
</evidence>
<dbReference type="PRINTS" id="PR00111">
    <property type="entry name" value="ABHYDROLASE"/>
</dbReference>
<dbReference type="InterPro" id="IPR036928">
    <property type="entry name" value="AS_sf"/>
</dbReference>
<gene>
    <name evidence="4" type="primary">A10p034830.1_BraROA</name>
    <name evidence="4" type="ORF">IGI04_041722</name>
</gene>
<dbReference type="PROSITE" id="PS50005">
    <property type="entry name" value="TPR"/>
    <property type="match status" value="1"/>
</dbReference>
<evidence type="ECO:0000259" key="2">
    <source>
        <dbReference type="Pfam" id="PF00561"/>
    </source>
</evidence>
<dbReference type="Proteomes" id="UP000823674">
    <property type="component" value="Chromosome A10"/>
</dbReference>
<dbReference type="Pfam" id="PF00561">
    <property type="entry name" value="Abhydrolase_1"/>
    <property type="match status" value="2"/>
</dbReference>
<reference evidence="4 5" key="1">
    <citation type="submission" date="2021-03" db="EMBL/GenBank/DDBJ databases">
        <authorList>
            <person name="King G.J."/>
            <person name="Bancroft I."/>
            <person name="Baten A."/>
            <person name="Bloomfield J."/>
            <person name="Borpatragohain P."/>
            <person name="He Z."/>
            <person name="Irish N."/>
            <person name="Irwin J."/>
            <person name="Liu K."/>
            <person name="Mauleon R.P."/>
            <person name="Moore J."/>
            <person name="Morris R."/>
            <person name="Ostergaard L."/>
            <person name="Wang B."/>
            <person name="Wells R."/>
        </authorList>
    </citation>
    <scope>NUCLEOTIDE SEQUENCE [LARGE SCALE GENOMIC DNA]</scope>
    <source>
        <strain evidence="4">R-o-18</strain>
        <tissue evidence="4">Leaf</tissue>
    </source>
</reference>
<dbReference type="Gene3D" id="3.90.1300.10">
    <property type="entry name" value="Amidase signature (AS) domain"/>
    <property type="match status" value="1"/>
</dbReference>
<dbReference type="InterPro" id="IPR019734">
    <property type="entry name" value="TPR_rpt"/>
</dbReference>
<feature type="domain" description="AB hydrolase-1" evidence="2">
    <location>
        <begin position="673"/>
        <end position="776"/>
    </location>
</feature>
<dbReference type="PANTHER" id="PTHR46310:SF4">
    <property type="entry name" value="OUTER ENVELOPE PROTEIN 64, MITOCHONDRIAL"/>
    <property type="match status" value="1"/>
</dbReference>
<keyword evidence="1" id="KW-0802">TPR repeat</keyword>
<dbReference type="SMART" id="SM00028">
    <property type="entry name" value="TPR"/>
    <property type="match status" value="3"/>
</dbReference>
<evidence type="ECO:0000313" key="5">
    <source>
        <dbReference type="Proteomes" id="UP000823674"/>
    </source>
</evidence>
<feature type="repeat" description="TPR" evidence="1">
    <location>
        <begin position="555"/>
        <end position="588"/>
    </location>
</feature>
<dbReference type="SUPFAM" id="SSF53474">
    <property type="entry name" value="alpha/beta-Hydrolases"/>
    <property type="match status" value="1"/>
</dbReference>
<dbReference type="SUPFAM" id="SSF48452">
    <property type="entry name" value="TPR-like"/>
    <property type="match status" value="1"/>
</dbReference>
<dbReference type="PANTHER" id="PTHR46310">
    <property type="entry name" value="AMIDASE 1"/>
    <property type="match status" value="1"/>
</dbReference>
<dbReference type="Pfam" id="PF00515">
    <property type="entry name" value="TPR_1"/>
    <property type="match status" value="1"/>
</dbReference>
<comment type="caution">
    <text evidence="4">The sequence shown here is derived from an EMBL/GenBank/DDBJ whole genome shotgun (WGS) entry which is preliminary data.</text>
</comment>
<dbReference type="InterPro" id="IPR011990">
    <property type="entry name" value="TPR-like_helical_dom_sf"/>
</dbReference>
<dbReference type="Pfam" id="PF01425">
    <property type="entry name" value="Amidase"/>
    <property type="match status" value="1"/>
</dbReference>
<dbReference type="SUPFAM" id="SSF75304">
    <property type="entry name" value="Amidase signature (AS) enzymes"/>
    <property type="match status" value="1"/>
</dbReference>
<evidence type="ECO:0000313" key="4">
    <source>
        <dbReference type="EMBL" id="KAG5377126.1"/>
    </source>
</evidence>
<dbReference type="EMBL" id="JADBGQ010000010">
    <property type="protein sequence ID" value="KAG5377126.1"/>
    <property type="molecule type" value="Genomic_DNA"/>
</dbReference>